<evidence type="ECO:0000259" key="1">
    <source>
        <dbReference type="SMART" id="SM00829"/>
    </source>
</evidence>
<dbReference type="AlphaFoldDB" id="A0A2D0NBZ1"/>
<dbReference type="Gene3D" id="3.90.180.10">
    <property type="entry name" value="Medium-chain alcohol dehydrogenases, catalytic domain"/>
    <property type="match status" value="1"/>
</dbReference>
<dbReference type="Gene3D" id="3.40.50.720">
    <property type="entry name" value="NAD(P)-binding Rossmann-like Domain"/>
    <property type="match status" value="1"/>
</dbReference>
<dbReference type="SUPFAM" id="SSF50129">
    <property type="entry name" value="GroES-like"/>
    <property type="match status" value="1"/>
</dbReference>
<dbReference type="RefSeq" id="WP_099150600.1">
    <property type="nucleotide sequence ID" value="NZ_PDUD01000019.1"/>
</dbReference>
<dbReference type="InterPro" id="IPR050700">
    <property type="entry name" value="YIM1/Zinc_Alcohol_DH_Fams"/>
</dbReference>
<dbReference type="InterPro" id="IPR036291">
    <property type="entry name" value="NAD(P)-bd_dom_sf"/>
</dbReference>
<dbReference type="InterPro" id="IPR011032">
    <property type="entry name" value="GroES-like_sf"/>
</dbReference>
<evidence type="ECO:0000313" key="3">
    <source>
        <dbReference type="Proteomes" id="UP000223913"/>
    </source>
</evidence>
<gene>
    <name evidence="2" type="ORF">CRP01_13640</name>
</gene>
<keyword evidence="3" id="KW-1185">Reference proteome</keyword>
<protein>
    <submittedName>
        <fullName evidence="2">NAD(P)-dependent alcohol dehydrogenase</fullName>
    </submittedName>
</protein>
<dbReference type="Proteomes" id="UP000223913">
    <property type="component" value="Unassembled WGS sequence"/>
</dbReference>
<proteinExistence type="predicted"/>
<organism evidence="2 3">
    <name type="scientific">Flavilitoribacter nigricans (strain ATCC 23147 / DSM 23189 / NBRC 102662 / NCIMB 1420 / SS-2)</name>
    <name type="common">Lewinella nigricans</name>
    <dbReference type="NCBI Taxonomy" id="1122177"/>
    <lineage>
        <taxon>Bacteria</taxon>
        <taxon>Pseudomonadati</taxon>
        <taxon>Bacteroidota</taxon>
        <taxon>Saprospiria</taxon>
        <taxon>Saprospirales</taxon>
        <taxon>Lewinellaceae</taxon>
        <taxon>Flavilitoribacter</taxon>
    </lineage>
</organism>
<accession>A0A2D0NBZ1</accession>
<dbReference type="Pfam" id="PF08240">
    <property type="entry name" value="ADH_N"/>
    <property type="match status" value="1"/>
</dbReference>
<dbReference type="PANTHER" id="PTHR11695">
    <property type="entry name" value="ALCOHOL DEHYDROGENASE RELATED"/>
    <property type="match status" value="1"/>
</dbReference>
<dbReference type="InterPro" id="IPR020843">
    <property type="entry name" value="ER"/>
</dbReference>
<reference evidence="2 3" key="1">
    <citation type="submission" date="2017-10" db="EMBL/GenBank/DDBJ databases">
        <title>The draft genome sequence of Lewinella nigricans NBRC 102662.</title>
        <authorList>
            <person name="Wang K."/>
        </authorList>
    </citation>
    <scope>NUCLEOTIDE SEQUENCE [LARGE SCALE GENOMIC DNA]</scope>
    <source>
        <strain evidence="2 3">NBRC 102662</strain>
    </source>
</reference>
<comment type="caution">
    <text evidence="2">The sequence shown here is derived from an EMBL/GenBank/DDBJ whole genome shotgun (WGS) entry which is preliminary data.</text>
</comment>
<dbReference type="CDD" id="cd08267">
    <property type="entry name" value="MDR1"/>
    <property type="match status" value="1"/>
</dbReference>
<dbReference type="EMBL" id="PDUD01000019">
    <property type="protein sequence ID" value="PHN06007.1"/>
    <property type="molecule type" value="Genomic_DNA"/>
</dbReference>
<sequence length="319" mass="34875">MHAILHPRYGSPDVLIYQEVARPVPKENEVLIRVHAATVNRTDCGILRAEPFVLRLITGLSRPKLLATGTDFAGEIEAVGAGVKDFAVGDRVFGFDDSGLNSHAEYLTFPADKGIGLMPENTSYEDAVACLEGAHYARNFINKIDLRPENKVLVNGASGAIGSAALQMVKSRGAYATAVCNTKNVELMRSLGADRVIDYEQEDFTRDPEQYHFVFDAVGKSSFNRCKPVLLPGGTYISSELGWMAQNIFYALSTPVLGGKKVIFPVPSDIQATIREVRSLTEAGKFKPVIDRTYPLEATAEAFRYVESGQKTGNVVLRI</sequence>
<feature type="domain" description="Enoyl reductase (ER)" evidence="1">
    <location>
        <begin position="10"/>
        <end position="317"/>
    </location>
</feature>
<dbReference type="InterPro" id="IPR013154">
    <property type="entry name" value="ADH-like_N"/>
</dbReference>
<dbReference type="SMART" id="SM00829">
    <property type="entry name" value="PKS_ER"/>
    <property type="match status" value="1"/>
</dbReference>
<name>A0A2D0NBZ1_FLAN2</name>
<dbReference type="PANTHER" id="PTHR11695:SF648">
    <property type="entry name" value="ZINC-BINDING OXIDOREDUCTASE"/>
    <property type="match status" value="1"/>
</dbReference>
<dbReference type="Pfam" id="PF13602">
    <property type="entry name" value="ADH_zinc_N_2"/>
    <property type="match status" value="1"/>
</dbReference>
<dbReference type="GO" id="GO:0016491">
    <property type="term" value="F:oxidoreductase activity"/>
    <property type="evidence" value="ECO:0007669"/>
    <property type="project" value="InterPro"/>
</dbReference>
<evidence type="ECO:0000313" key="2">
    <source>
        <dbReference type="EMBL" id="PHN06007.1"/>
    </source>
</evidence>
<dbReference type="OrthoDB" id="648910at2"/>
<dbReference type="SUPFAM" id="SSF51735">
    <property type="entry name" value="NAD(P)-binding Rossmann-fold domains"/>
    <property type="match status" value="1"/>
</dbReference>